<dbReference type="PANTHER" id="PTHR43525">
    <property type="entry name" value="PROTEIN MALY"/>
    <property type="match status" value="1"/>
</dbReference>
<feature type="domain" description="Aminotransferase class I/classII large" evidence="6">
    <location>
        <begin position="39"/>
        <end position="383"/>
    </location>
</feature>
<dbReference type="CDD" id="cd00609">
    <property type="entry name" value="AAT_like"/>
    <property type="match status" value="1"/>
</dbReference>
<dbReference type="GO" id="GO:0008483">
    <property type="term" value="F:transaminase activity"/>
    <property type="evidence" value="ECO:0007669"/>
    <property type="project" value="UniProtKB-KW"/>
</dbReference>
<dbReference type="EC" id="4.4.1.13" evidence="2"/>
<dbReference type="EMBL" id="JACXJA010000066">
    <property type="protein sequence ID" value="MBD2866687.1"/>
    <property type="molecule type" value="Genomic_DNA"/>
</dbReference>
<dbReference type="Gene3D" id="3.40.640.10">
    <property type="entry name" value="Type I PLP-dependent aspartate aminotransferase-like (Major domain)"/>
    <property type="match status" value="1"/>
</dbReference>
<dbReference type="Proteomes" id="UP000639396">
    <property type="component" value="Unassembled WGS sequence"/>
</dbReference>
<keyword evidence="3" id="KW-0663">Pyridoxal phosphate</keyword>
<dbReference type="InterPro" id="IPR015421">
    <property type="entry name" value="PyrdxlP-dep_Trfase_major"/>
</dbReference>
<evidence type="ECO:0000259" key="6">
    <source>
        <dbReference type="Pfam" id="PF00155"/>
    </source>
</evidence>
<evidence type="ECO:0000256" key="2">
    <source>
        <dbReference type="ARBA" id="ARBA00012224"/>
    </source>
</evidence>
<reference evidence="7" key="1">
    <citation type="submission" date="2020-09" db="EMBL/GenBank/DDBJ databases">
        <title>A novel bacterium of genus Paenibacillus, isolated from South China Sea.</title>
        <authorList>
            <person name="Huang H."/>
            <person name="Mo K."/>
            <person name="Hu Y."/>
        </authorList>
    </citation>
    <scope>NUCLEOTIDE SEQUENCE</scope>
    <source>
        <strain evidence="7">IB182363</strain>
    </source>
</reference>
<protein>
    <recommendedName>
        <fullName evidence="2">cysteine-S-conjugate beta-lyase</fullName>
        <ecNumber evidence="2">4.4.1.13</ecNumber>
    </recommendedName>
</protein>
<gene>
    <name evidence="7" type="ORF">IDH45_32435</name>
</gene>
<dbReference type="GO" id="GO:0047804">
    <property type="term" value="F:cysteine-S-conjugate beta-lyase activity"/>
    <property type="evidence" value="ECO:0007669"/>
    <property type="project" value="UniProtKB-EC"/>
</dbReference>
<dbReference type="InterPro" id="IPR004839">
    <property type="entry name" value="Aminotransferase_I/II_large"/>
</dbReference>
<dbReference type="NCBIfam" id="TIGR04350">
    <property type="entry name" value="C_S_lyase_PatB"/>
    <property type="match status" value="1"/>
</dbReference>
<dbReference type="AlphaFoldDB" id="A0A927H3U7"/>
<name>A0A927H3U7_9BACL</name>
<dbReference type="InterPro" id="IPR027619">
    <property type="entry name" value="C-S_lyase_PatB-like"/>
</dbReference>
<sequence length="390" mass="44085">MKYDFDRRIDRRNTRSYKWDQSEKLFGDKDILPLWVADTDFASPPAVREVIEKRAAIGMYGYSIRHDGYLQAIVDWYRRNHGWAVEPEWIIDSPGVVTSLALAVELFSEPGAAVVIQTPVYYPFYDVIRNNGRTVAMNPLLHQGGRFEMDYGQLEKLFQDGAKLMLLCSPHNPGGRVWSEGELRKLGELCRQYGVTIVSDEIHGDLALPGYTHRPLASLSPELAEITISCLAATKTFNMPGLHTSFIVVSDPAKRRKLDQRFKALSLHMAQHFAQDAVEAAFNHGEDWLKQMKEYVAGNVEFAISYLAEHLPEVKPMRPEGTYLLWVDCRALKLDPAGLKDLMFRKAKVAFTEGSVFGTDGEGWLRINLGCPRSIVEEALEAFCKAANDR</sequence>
<dbReference type="Pfam" id="PF00155">
    <property type="entry name" value="Aminotran_1_2"/>
    <property type="match status" value="1"/>
</dbReference>
<dbReference type="InterPro" id="IPR015424">
    <property type="entry name" value="PyrdxlP-dep_Trfase"/>
</dbReference>
<keyword evidence="7" id="KW-0808">Transferase</keyword>
<keyword evidence="8" id="KW-1185">Reference proteome</keyword>
<evidence type="ECO:0000313" key="8">
    <source>
        <dbReference type="Proteomes" id="UP000639396"/>
    </source>
</evidence>
<organism evidence="7 8">
    <name type="scientific">Paenibacillus oceani</name>
    <dbReference type="NCBI Taxonomy" id="2772510"/>
    <lineage>
        <taxon>Bacteria</taxon>
        <taxon>Bacillati</taxon>
        <taxon>Bacillota</taxon>
        <taxon>Bacilli</taxon>
        <taxon>Bacillales</taxon>
        <taxon>Paenibacillaceae</taxon>
        <taxon>Paenibacillus</taxon>
    </lineage>
</organism>
<comment type="caution">
    <text evidence="7">The sequence shown here is derived from an EMBL/GenBank/DDBJ whole genome shotgun (WGS) entry which is preliminary data.</text>
</comment>
<evidence type="ECO:0000256" key="4">
    <source>
        <dbReference type="ARBA" id="ARBA00023239"/>
    </source>
</evidence>
<dbReference type="InterPro" id="IPR015422">
    <property type="entry name" value="PyrdxlP-dep_Trfase_small"/>
</dbReference>
<keyword evidence="7" id="KW-0032">Aminotransferase</keyword>
<dbReference type="Gene3D" id="3.90.1150.10">
    <property type="entry name" value="Aspartate Aminotransferase, domain 1"/>
    <property type="match status" value="1"/>
</dbReference>
<evidence type="ECO:0000256" key="1">
    <source>
        <dbReference type="ARBA" id="ARBA00001933"/>
    </source>
</evidence>
<dbReference type="GO" id="GO:0030170">
    <property type="term" value="F:pyridoxal phosphate binding"/>
    <property type="evidence" value="ECO:0007669"/>
    <property type="project" value="InterPro"/>
</dbReference>
<proteinExistence type="inferred from homology"/>
<accession>A0A927H3U7</accession>
<dbReference type="PANTHER" id="PTHR43525:SF1">
    <property type="entry name" value="PROTEIN MALY"/>
    <property type="match status" value="1"/>
</dbReference>
<keyword evidence="4" id="KW-0456">Lyase</keyword>
<comment type="similarity">
    <text evidence="5">Belongs to the class-II pyridoxal-phosphate-dependent aminotransferase family. MalY/PatB cystathionine beta-lyase subfamily.</text>
</comment>
<dbReference type="InterPro" id="IPR051798">
    <property type="entry name" value="Class-II_PLP-Dep_Aminotrans"/>
</dbReference>
<evidence type="ECO:0000256" key="5">
    <source>
        <dbReference type="ARBA" id="ARBA00037974"/>
    </source>
</evidence>
<comment type="cofactor">
    <cofactor evidence="1">
        <name>pyridoxal 5'-phosphate</name>
        <dbReference type="ChEBI" id="CHEBI:597326"/>
    </cofactor>
</comment>
<evidence type="ECO:0000313" key="7">
    <source>
        <dbReference type="EMBL" id="MBD2866687.1"/>
    </source>
</evidence>
<dbReference type="RefSeq" id="WP_190932302.1">
    <property type="nucleotide sequence ID" value="NZ_JACXJA010000066.1"/>
</dbReference>
<evidence type="ECO:0000256" key="3">
    <source>
        <dbReference type="ARBA" id="ARBA00022898"/>
    </source>
</evidence>
<dbReference type="SUPFAM" id="SSF53383">
    <property type="entry name" value="PLP-dependent transferases"/>
    <property type="match status" value="1"/>
</dbReference>